<reference evidence="1 2" key="1">
    <citation type="submission" date="2017-08" db="EMBL/GenBank/DDBJ databases">
        <title>Infants hospitalized years apart are colonized by the same room-sourced microbial strains.</title>
        <authorList>
            <person name="Brooks B."/>
            <person name="Olm M.R."/>
            <person name="Firek B.A."/>
            <person name="Baker R."/>
            <person name="Thomas B.C."/>
            <person name="Morowitz M.J."/>
            <person name="Banfield J.F."/>
        </authorList>
    </citation>
    <scope>NUCLEOTIDE SEQUENCE [LARGE SCALE GENOMIC DNA]</scope>
    <source>
        <strain evidence="1">S2_012_000_R2_81</strain>
    </source>
</reference>
<dbReference type="Pfam" id="PF11112">
    <property type="entry name" value="PyocinActivator"/>
    <property type="match status" value="1"/>
</dbReference>
<comment type="caution">
    <text evidence="1">The sequence shown here is derived from an EMBL/GenBank/DDBJ whole genome shotgun (WGS) entry which is preliminary data.</text>
</comment>
<accession>A0A2W5DA26</accession>
<name>A0A2W5DA26_9BURK</name>
<dbReference type="AlphaFoldDB" id="A0A2W5DA26"/>
<dbReference type="Proteomes" id="UP000249633">
    <property type="component" value="Unassembled WGS sequence"/>
</dbReference>
<gene>
    <name evidence="1" type="ORF">DI603_18195</name>
</gene>
<organism evidence="1 2">
    <name type="scientific">Roseateles depolymerans</name>
    <dbReference type="NCBI Taxonomy" id="76731"/>
    <lineage>
        <taxon>Bacteria</taxon>
        <taxon>Pseudomonadati</taxon>
        <taxon>Pseudomonadota</taxon>
        <taxon>Betaproteobacteria</taxon>
        <taxon>Burkholderiales</taxon>
        <taxon>Sphaerotilaceae</taxon>
        <taxon>Roseateles</taxon>
    </lineage>
</organism>
<dbReference type="GO" id="GO:0006355">
    <property type="term" value="P:regulation of DNA-templated transcription"/>
    <property type="evidence" value="ECO:0007669"/>
    <property type="project" value="InterPro"/>
</dbReference>
<sequence length="77" mass="8750">MSIYQAPTVPLDRICDEYLGLSRQEAMRQAAAGELPIPVFRLSRSQKAPYLVSVEDLAKLIDEARLKADETWKRCQV</sequence>
<proteinExistence type="predicted"/>
<evidence type="ECO:0000313" key="1">
    <source>
        <dbReference type="EMBL" id="PZP28895.1"/>
    </source>
</evidence>
<evidence type="ECO:0000313" key="2">
    <source>
        <dbReference type="Proteomes" id="UP000249633"/>
    </source>
</evidence>
<protein>
    <submittedName>
        <fullName evidence="1">Pyocin activator protein PrtN</fullName>
    </submittedName>
</protein>
<dbReference type="InterPro" id="IPR020518">
    <property type="entry name" value="Tscrpt_reg_PrtN"/>
</dbReference>
<dbReference type="EMBL" id="QFOD01000020">
    <property type="protein sequence ID" value="PZP28895.1"/>
    <property type="molecule type" value="Genomic_DNA"/>
</dbReference>